<dbReference type="Proteomes" id="UP001359886">
    <property type="component" value="Unassembled WGS sequence"/>
</dbReference>
<comment type="cofactor">
    <cofactor evidence="1 7">
        <name>pyridoxal 5'-phosphate</name>
        <dbReference type="ChEBI" id="CHEBI:597326"/>
    </cofactor>
</comment>
<dbReference type="PANTHER" id="PTHR11879">
    <property type="entry name" value="ASPARTATE AMINOTRANSFERASE"/>
    <property type="match status" value="1"/>
</dbReference>
<dbReference type="InterPro" id="IPR000796">
    <property type="entry name" value="Asp_trans"/>
</dbReference>
<keyword evidence="4 7" id="KW-0032">Aminotransferase</keyword>
<dbReference type="GO" id="GO:0004069">
    <property type="term" value="F:L-aspartate:2-oxoglutarate aminotransferase activity"/>
    <property type="evidence" value="ECO:0007669"/>
    <property type="project" value="TreeGrafter"/>
</dbReference>
<comment type="subunit">
    <text evidence="3">Homodimer.</text>
</comment>
<evidence type="ECO:0000256" key="2">
    <source>
        <dbReference type="ARBA" id="ARBA00007441"/>
    </source>
</evidence>
<name>A0AAW9RNV2_9GAMM</name>
<dbReference type="SUPFAM" id="SSF53383">
    <property type="entry name" value="PLP-dependent transferases"/>
    <property type="match status" value="1"/>
</dbReference>
<keyword evidence="6" id="KW-0663">Pyridoxal phosphate</keyword>
<dbReference type="PANTHER" id="PTHR11879:SF22">
    <property type="entry name" value="ASPARTATE AMINOTRANSFERASE, MITOCHONDRIAL"/>
    <property type="match status" value="1"/>
</dbReference>
<protein>
    <recommendedName>
        <fullName evidence="7">Aminotransferase</fullName>
        <ecNumber evidence="7">2.6.1.-</ecNumber>
    </recommendedName>
</protein>
<keyword evidence="10" id="KW-1185">Reference proteome</keyword>
<proteinExistence type="inferred from homology"/>
<reference evidence="9 10" key="1">
    <citation type="submission" date="2024-02" db="EMBL/GenBank/DDBJ databases">
        <title>A novel Wenzhouxiangellaceae bacterium, isolated from coastal sediments.</title>
        <authorList>
            <person name="Du Z.-J."/>
            <person name="Ye Y.-Q."/>
            <person name="Zhang X.-Y."/>
        </authorList>
    </citation>
    <scope>NUCLEOTIDE SEQUENCE [LARGE SCALE GENOMIC DNA]</scope>
    <source>
        <strain evidence="9 10">CH-27</strain>
    </source>
</reference>
<evidence type="ECO:0000256" key="1">
    <source>
        <dbReference type="ARBA" id="ARBA00001933"/>
    </source>
</evidence>
<evidence type="ECO:0000313" key="9">
    <source>
        <dbReference type="EMBL" id="MEJ8569216.1"/>
    </source>
</evidence>
<dbReference type="GO" id="GO:0033585">
    <property type="term" value="P:L-phenylalanine biosynthetic process from chorismate via phenylpyruvate"/>
    <property type="evidence" value="ECO:0007669"/>
    <property type="project" value="TreeGrafter"/>
</dbReference>
<dbReference type="GO" id="GO:0004838">
    <property type="term" value="F:L-tyrosine-2-oxoglutarate transaminase activity"/>
    <property type="evidence" value="ECO:0007669"/>
    <property type="project" value="TreeGrafter"/>
</dbReference>
<dbReference type="InterPro" id="IPR004838">
    <property type="entry name" value="NHTrfase_class1_PyrdxlP-BS"/>
</dbReference>
<dbReference type="EMBL" id="JAZHOG010000012">
    <property type="protein sequence ID" value="MEJ8569216.1"/>
    <property type="molecule type" value="Genomic_DNA"/>
</dbReference>
<keyword evidence="5 7" id="KW-0808">Transferase</keyword>
<gene>
    <name evidence="9" type="ORF">V3330_16415</name>
</gene>
<dbReference type="PRINTS" id="PR00799">
    <property type="entry name" value="TRANSAMINASE"/>
</dbReference>
<dbReference type="EC" id="2.6.1.-" evidence="7"/>
<dbReference type="NCBIfam" id="NF006719">
    <property type="entry name" value="PRK09257.1"/>
    <property type="match status" value="1"/>
</dbReference>
<comment type="similarity">
    <text evidence="2 7">Belongs to the class-I pyridoxal-phosphate-dependent aminotransferase family.</text>
</comment>
<feature type="domain" description="Aminotransferase class I/classII large" evidence="8">
    <location>
        <begin position="27"/>
        <end position="390"/>
    </location>
</feature>
<dbReference type="AlphaFoldDB" id="A0AAW9RNV2"/>
<evidence type="ECO:0000256" key="5">
    <source>
        <dbReference type="ARBA" id="ARBA00022679"/>
    </source>
</evidence>
<organism evidence="9 10">
    <name type="scientific">Elongatibacter sediminis</name>
    <dbReference type="NCBI Taxonomy" id="3119006"/>
    <lineage>
        <taxon>Bacteria</taxon>
        <taxon>Pseudomonadati</taxon>
        <taxon>Pseudomonadota</taxon>
        <taxon>Gammaproteobacteria</taxon>
        <taxon>Chromatiales</taxon>
        <taxon>Wenzhouxiangellaceae</taxon>
        <taxon>Elongatibacter</taxon>
    </lineage>
</organism>
<dbReference type="InterPro" id="IPR004839">
    <property type="entry name" value="Aminotransferase_I/II_large"/>
</dbReference>
<evidence type="ECO:0000256" key="6">
    <source>
        <dbReference type="ARBA" id="ARBA00022898"/>
    </source>
</evidence>
<evidence type="ECO:0000259" key="8">
    <source>
        <dbReference type="Pfam" id="PF00155"/>
    </source>
</evidence>
<dbReference type="GO" id="GO:0005829">
    <property type="term" value="C:cytosol"/>
    <property type="evidence" value="ECO:0007669"/>
    <property type="project" value="TreeGrafter"/>
</dbReference>
<evidence type="ECO:0000256" key="3">
    <source>
        <dbReference type="ARBA" id="ARBA00011738"/>
    </source>
</evidence>
<comment type="caution">
    <text evidence="9">The sequence shown here is derived from an EMBL/GenBank/DDBJ whole genome shotgun (WGS) entry which is preliminary data.</text>
</comment>
<dbReference type="CDD" id="cd00609">
    <property type="entry name" value="AAT_like"/>
    <property type="match status" value="1"/>
</dbReference>
<dbReference type="Gene3D" id="3.40.640.10">
    <property type="entry name" value="Type I PLP-dependent aspartate aminotransferase-like (Major domain)"/>
    <property type="match status" value="1"/>
</dbReference>
<evidence type="ECO:0000313" key="10">
    <source>
        <dbReference type="Proteomes" id="UP001359886"/>
    </source>
</evidence>
<dbReference type="PROSITE" id="PS00105">
    <property type="entry name" value="AA_TRANSFER_CLASS_1"/>
    <property type="match status" value="1"/>
</dbReference>
<dbReference type="InterPro" id="IPR015422">
    <property type="entry name" value="PyrdxlP-dep_Trfase_small"/>
</dbReference>
<evidence type="ECO:0000256" key="7">
    <source>
        <dbReference type="RuleBase" id="RU000481"/>
    </source>
</evidence>
<dbReference type="InterPro" id="IPR015424">
    <property type="entry name" value="PyrdxlP-dep_Trfase"/>
</dbReference>
<dbReference type="Gene3D" id="3.90.1150.10">
    <property type="entry name" value="Aspartate Aminotransferase, domain 1"/>
    <property type="match status" value="1"/>
</dbReference>
<sequence>MLEHLQAVPPDPILGVLAAYNQDPNPNKIDLGVGVYKDEEGRTPILPSVLSAERELLERQTSKSYLGPTGVTGFNEAISRLIFGADSPALNESRIRTVQTPGGTGALRVAAEVIRTANPDARVWFSDPTWANHTAIFPAGGLQSGTYPYFDPDSNGLRFDAMMEALGQLGPNDAVLLHACCHNPCGVSPDESQWREIAELAGQRGFLPVIDMAYQGFERGLDDDNLAIRVFAEQCPELIVASSCSKNFAMYRDRVGAISVLASSAQKAADIETVIHSLTRKNYSMPPAHGPAVIDIILHDDALTAQWRAEVGDMRDRINGLRAGLVARIAASGVERDFSFLERQAGMFSFLGLTVDQVQKLREQFSIYTVNSARINIASLNQANLDYFVSGLKSVLEG</sequence>
<dbReference type="InterPro" id="IPR015421">
    <property type="entry name" value="PyrdxlP-dep_Trfase_major"/>
</dbReference>
<evidence type="ECO:0000256" key="4">
    <source>
        <dbReference type="ARBA" id="ARBA00022576"/>
    </source>
</evidence>
<dbReference type="Pfam" id="PF00155">
    <property type="entry name" value="Aminotran_1_2"/>
    <property type="match status" value="1"/>
</dbReference>
<dbReference type="RefSeq" id="WP_354696541.1">
    <property type="nucleotide sequence ID" value="NZ_JAZHOG010000012.1"/>
</dbReference>
<accession>A0AAW9RNV2</accession>
<dbReference type="GO" id="GO:0042802">
    <property type="term" value="F:identical protein binding"/>
    <property type="evidence" value="ECO:0007669"/>
    <property type="project" value="TreeGrafter"/>
</dbReference>
<dbReference type="GO" id="GO:0030170">
    <property type="term" value="F:pyridoxal phosphate binding"/>
    <property type="evidence" value="ECO:0007669"/>
    <property type="project" value="InterPro"/>
</dbReference>
<dbReference type="FunFam" id="3.40.640.10:FF:000066">
    <property type="entry name" value="Aspartate aminotransferase"/>
    <property type="match status" value="1"/>
</dbReference>